<keyword evidence="1" id="KW-0732">Signal</keyword>
<dbReference type="RefSeq" id="XP_033428265.1">
    <property type="nucleotide sequence ID" value="XM_033569459.1"/>
</dbReference>
<accession>A0A4S3IYB4</accession>
<dbReference type="VEuPathDB" id="FungiDB:EYZ11_013211"/>
<dbReference type="Proteomes" id="UP000324241">
    <property type="component" value="Unassembled WGS sequence"/>
</dbReference>
<dbReference type="AlphaFoldDB" id="A0A4S3IYB4"/>
<evidence type="ECO:0000313" key="2">
    <source>
        <dbReference type="EMBL" id="KAA8648904.1"/>
    </source>
</evidence>
<evidence type="ECO:0000313" key="3">
    <source>
        <dbReference type="EMBL" id="THC87343.1"/>
    </source>
</evidence>
<name>A0A4S3IYB4_9EURO</name>
<dbReference type="EMBL" id="QUQM01000003">
    <property type="protein sequence ID" value="KAA8648904.1"/>
    <property type="molecule type" value="Genomic_DNA"/>
</dbReference>
<protein>
    <submittedName>
        <fullName evidence="3">Uncharacterized protein</fullName>
    </submittedName>
</protein>
<evidence type="ECO:0000313" key="5">
    <source>
        <dbReference type="Proteomes" id="UP000324241"/>
    </source>
</evidence>
<sequence length="376" mass="42074">MNRAFLFSMALALGRVLANRPSQDNETILVLDPKLINAQVPNPEDSQKYWAAVGKPSPYLSEYYGLHVLHPVTKEDVVRDFATQSPSDSGGNSLSLDLEGGGNVTFHFVKHLAKTDGTIVDSGHDYAWFHAADVDHLLSLLDSFHLMLEQRGLASKYLISNPHLDLETRDMACLTASNSRVALTEDPDRSKFHSAGPDALLAVPDPVHGDPQRYADILDIVQNETFDWFGIEMYGQDVQSTIDAFLSEPEGSPSFIAAKQKLLDVSWTYFHALEKTPEDNYYLRLIDICRRRQIRVYGMDIDMVYDLFGHGETPFGNMVRNSFWVQALPLSGRGILFGGSEHFKGAHRVQGLPSLFVPDFLPSIYRGEKLLVFPSQ</sequence>
<feature type="chain" id="PRO_5044089203" evidence="1">
    <location>
        <begin position="19"/>
        <end position="376"/>
    </location>
</feature>
<comment type="caution">
    <text evidence="3">The sequence shown here is derived from an EMBL/GenBank/DDBJ whole genome shotgun (WGS) entry which is preliminary data.</text>
</comment>
<evidence type="ECO:0000313" key="4">
    <source>
        <dbReference type="Proteomes" id="UP000308092"/>
    </source>
</evidence>
<evidence type="ECO:0000256" key="1">
    <source>
        <dbReference type="SAM" id="SignalP"/>
    </source>
</evidence>
<feature type="signal peptide" evidence="1">
    <location>
        <begin position="1"/>
        <end position="18"/>
    </location>
</feature>
<dbReference type="EMBL" id="SOSA01001273">
    <property type="protein sequence ID" value="THC87343.1"/>
    <property type="molecule type" value="Genomic_DNA"/>
</dbReference>
<organism evidence="3 4">
    <name type="scientific">Aspergillus tanneri</name>
    <dbReference type="NCBI Taxonomy" id="1220188"/>
    <lineage>
        <taxon>Eukaryota</taxon>
        <taxon>Fungi</taxon>
        <taxon>Dikarya</taxon>
        <taxon>Ascomycota</taxon>
        <taxon>Pezizomycotina</taxon>
        <taxon>Eurotiomycetes</taxon>
        <taxon>Eurotiomycetidae</taxon>
        <taxon>Eurotiales</taxon>
        <taxon>Aspergillaceae</taxon>
        <taxon>Aspergillus</taxon>
        <taxon>Aspergillus subgen. Circumdati</taxon>
    </lineage>
</organism>
<gene>
    <name evidence="2" type="ORF">ATNIH1004_004791</name>
    <name evidence="3" type="ORF">EYZ11_013211</name>
</gene>
<dbReference type="GeneID" id="54327493"/>
<reference evidence="3 4" key="1">
    <citation type="submission" date="2019-03" db="EMBL/GenBank/DDBJ databases">
        <title>The genome sequence of a newly discovered highly antifungal drug resistant Aspergillus species, Aspergillus tanneri NIH 1004.</title>
        <authorList>
            <person name="Mounaud S."/>
            <person name="Singh I."/>
            <person name="Joardar V."/>
            <person name="Pakala S."/>
            <person name="Pakala S."/>
            <person name="Venepally P."/>
            <person name="Hoover J."/>
            <person name="Nierman W."/>
            <person name="Chung J."/>
            <person name="Losada L."/>
        </authorList>
    </citation>
    <scope>NUCLEOTIDE SEQUENCE [LARGE SCALE GENOMIC DNA]</scope>
    <source>
        <strain evidence="3 4">NIH1004</strain>
    </source>
</reference>
<proteinExistence type="predicted"/>
<keyword evidence="4" id="KW-1185">Reference proteome</keyword>
<reference evidence="2 5" key="2">
    <citation type="submission" date="2019-08" db="EMBL/GenBank/DDBJ databases">
        <title>The genome sequence of a newly discovered highly antifungal drug resistant Aspergillus species, Aspergillus tanneri NIH 1004.</title>
        <authorList>
            <person name="Mounaud S."/>
            <person name="Singh I."/>
            <person name="Joardar V."/>
            <person name="Pakala S."/>
            <person name="Pakala S."/>
            <person name="Venepally P."/>
            <person name="Chung J.K."/>
            <person name="Losada L."/>
            <person name="Nierman W.C."/>
        </authorList>
    </citation>
    <scope>NUCLEOTIDE SEQUENCE [LARGE SCALE GENOMIC DNA]</scope>
    <source>
        <strain evidence="2 5">NIH1004</strain>
    </source>
</reference>
<dbReference type="Proteomes" id="UP000308092">
    <property type="component" value="Unassembled WGS sequence"/>
</dbReference>